<keyword evidence="2" id="KW-1185">Reference proteome</keyword>
<dbReference type="EMBL" id="SIDB01000010">
    <property type="protein sequence ID" value="KAI3427106.1"/>
    <property type="molecule type" value="Genomic_DNA"/>
</dbReference>
<reference evidence="1" key="2">
    <citation type="submission" date="2020-11" db="EMBL/GenBank/DDBJ databases">
        <authorList>
            <person name="Cecchin M."/>
            <person name="Marcolungo L."/>
            <person name="Rossato M."/>
            <person name="Girolomoni L."/>
            <person name="Cosentino E."/>
            <person name="Cuine S."/>
            <person name="Li-Beisson Y."/>
            <person name="Delledonne M."/>
            <person name="Ballottari M."/>
        </authorList>
    </citation>
    <scope>NUCLEOTIDE SEQUENCE</scope>
    <source>
        <strain evidence="1">211/11P</strain>
        <tissue evidence="1">Whole cell</tissue>
    </source>
</reference>
<evidence type="ECO:0000313" key="2">
    <source>
        <dbReference type="Proteomes" id="UP001055712"/>
    </source>
</evidence>
<gene>
    <name evidence="1" type="ORF">D9Q98_007045</name>
</gene>
<dbReference type="AlphaFoldDB" id="A0A9D4TJD9"/>
<protein>
    <submittedName>
        <fullName evidence="1">Uncharacterized protein</fullName>
    </submittedName>
</protein>
<accession>A0A9D4TJD9</accession>
<dbReference type="Proteomes" id="UP001055712">
    <property type="component" value="Unassembled WGS sequence"/>
</dbReference>
<evidence type="ECO:0000313" key="1">
    <source>
        <dbReference type="EMBL" id="KAI3427106.1"/>
    </source>
</evidence>
<proteinExistence type="predicted"/>
<comment type="caution">
    <text evidence="1">The sequence shown here is derived from an EMBL/GenBank/DDBJ whole genome shotgun (WGS) entry which is preliminary data.</text>
</comment>
<reference evidence="1" key="1">
    <citation type="journal article" date="2019" name="Plant J.">
        <title>Chlorella vulgaris genome assembly and annotation reveals the molecular basis for metabolic acclimation to high light conditions.</title>
        <authorList>
            <person name="Cecchin M."/>
            <person name="Marcolungo L."/>
            <person name="Rossato M."/>
            <person name="Girolomoni L."/>
            <person name="Cosentino E."/>
            <person name="Cuine S."/>
            <person name="Li-Beisson Y."/>
            <person name="Delledonne M."/>
            <person name="Ballottari M."/>
        </authorList>
    </citation>
    <scope>NUCLEOTIDE SEQUENCE</scope>
    <source>
        <strain evidence="1">211/11P</strain>
    </source>
</reference>
<sequence length="114" mass="12039">MRHSALVDLQHRALVVFDGKFSHNRVDVMLCMAQAAAASPRVTAHMLAGGAMETMLQQLESSGAQGAAPLGAPDGSLAGLLADAYQALEVASPAHQQQQQQKYCATRRIQQLAG</sequence>
<organism evidence="1 2">
    <name type="scientific">Chlorella vulgaris</name>
    <name type="common">Green alga</name>
    <dbReference type="NCBI Taxonomy" id="3077"/>
    <lineage>
        <taxon>Eukaryota</taxon>
        <taxon>Viridiplantae</taxon>
        <taxon>Chlorophyta</taxon>
        <taxon>core chlorophytes</taxon>
        <taxon>Trebouxiophyceae</taxon>
        <taxon>Chlorellales</taxon>
        <taxon>Chlorellaceae</taxon>
        <taxon>Chlorella clade</taxon>
        <taxon>Chlorella</taxon>
    </lineage>
</organism>
<name>A0A9D4TJD9_CHLVU</name>